<evidence type="ECO:0000256" key="4">
    <source>
        <dbReference type="ARBA" id="ARBA00022741"/>
    </source>
</evidence>
<dbReference type="InterPro" id="IPR036961">
    <property type="entry name" value="Kinesin_motor_dom_sf"/>
</dbReference>
<dbReference type="AlphaFoldDB" id="A0A0Q9WVQ3"/>
<accession>A0A0Q9WVQ3</accession>
<dbReference type="EMBL" id="CH940665">
    <property type="protein sequence ID" value="KRF85311.1"/>
    <property type="molecule type" value="Genomic_DNA"/>
</dbReference>
<dbReference type="FunCoup" id="A0A0Q9WVQ3">
    <property type="interactions" value="20"/>
</dbReference>
<organism evidence="13 14">
    <name type="scientific">Drosophila virilis</name>
    <name type="common">Fruit fly</name>
    <dbReference type="NCBI Taxonomy" id="7244"/>
    <lineage>
        <taxon>Eukaryota</taxon>
        <taxon>Metazoa</taxon>
        <taxon>Ecdysozoa</taxon>
        <taxon>Arthropoda</taxon>
        <taxon>Hexapoda</taxon>
        <taxon>Insecta</taxon>
        <taxon>Pterygota</taxon>
        <taxon>Neoptera</taxon>
        <taxon>Endopterygota</taxon>
        <taxon>Diptera</taxon>
        <taxon>Brachycera</taxon>
        <taxon>Muscomorpha</taxon>
        <taxon>Ephydroidea</taxon>
        <taxon>Drosophilidae</taxon>
        <taxon>Drosophila</taxon>
    </lineage>
</organism>
<dbReference type="InterPro" id="IPR019821">
    <property type="entry name" value="Kinesin_motor_CS"/>
</dbReference>
<evidence type="ECO:0000256" key="5">
    <source>
        <dbReference type="ARBA" id="ARBA00022840"/>
    </source>
</evidence>
<dbReference type="InterPro" id="IPR027640">
    <property type="entry name" value="Kinesin-like_fam"/>
</dbReference>
<evidence type="ECO:0000256" key="9">
    <source>
        <dbReference type="PROSITE-ProRule" id="PRU00283"/>
    </source>
</evidence>
<keyword evidence="3 10" id="KW-0493">Microtubule</keyword>
<dbReference type="STRING" id="7244.A0A0Q9WVQ3"/>
<dbReference type="InterPro" id="IPR001752">
    <property type="entry name" value="Kinesin_motor_dom"/>
</dbReference>
<dbReference type="Pfam" id="PF00225">
    <property type="entry name" value="Kinesin"/>
    <property type="match status" value="1"/>
</dbReference>
<feature type="coiled-coil region" evidence="11">
    <location>
        <begin position="561"/>
        <end position="602"/>
    </location>
</feature>
<dbReference type="PRINTS" id="PR00380">
    <property type="entry name" value="KINESINHEAVY"/>
</dbReference>
<comment type="subcellular location">
    <subcellularLocation>
        <location evidence="1">Cytoplasm</location>
        <location evidence="1">Cytoskeleton</location>
    </subcellularLocation>
</comment>
<dbReference type="GO" id="GO:0005524">
    <property type="term" value="F:ATP binding"/>
    <property type="evidence" value="ECO:0007669"/>
    <property type="project" value="UniProtKB-UniRule"/>
</dbReference>
<dbReference type="FunFam" id="3.40.850.10:FF:000082">
    <property type="entry name" value="OSM3-like kinesin"/>
    <property type="match status" value="1"/>
</dbReference>
<protein>
    <recommendedName>
        <fullName evidence="10">Kinesin-like protein</fullName>
    </recommendedName>
</protein>
<proteinExistence type="inferred from homology"/>
<comment type="similarity">
    <text evidence="9 10">Belongs to the TRAFAC class myosin-kinesin ATPase superfamily. Kinesin family.</text>
</comment>
<sequence>MHGCKLVLQGQQEDRRTCSYDAGQDNTHYWIGPLTTEHRDWINRVKDRNMHIFVDRSKVVFVFARLRITLCCSERKRSIVEIGDYVVSVVNPLARTAPRKSFTFDSVYNGLSKTETIYNDMCYSLVESTLEGYNGTIFAYGQTGCGKTHTMQGEGYSDTAENNGIIQRCFDHIFETISIATSVRFLALVSYLEIYNENIRDLLSANEPNSIRNHPLKDVPGVGVTVPTLTTQAVMNAIDCYNWLSVGNKNRITGATLMNEKSSRSHTIFTISLEQIQESAAAPTNLSSDQTIGGIRRGKLNLVDLAGSERQSKTGAFGDRLKEATKINLSLSALGNVISALVDGKTKHVPYRDSKLTRLLQDSLGGNTKTLMVACISPADSNYDETLSTLRYACRAKNISNVPTINEDPKDAQLRQYQEEILNLKRMLDESQQHESAVHYKFVEDNNKERELWLEEAKSQMRQQMIAEMRDLKETTGEAANPNTEHSEQAVPKEQEDFQLHARKRIDLIKHALIGGERVDDLQLRERHRMRKLEAKRHLSAIARALGRVESEDRDLLQGHYASIQQEINIKNERIKKCSQKIKMLEREVADLNSEFQLDREDYLDEIRYLGRHLKFYQLLIHKAQPILRKNGRNWNPEQILENSFWNDDLKTWKLPKDIENNLKLPPADLKLGFQKKKVFVNKELDTYLGAPDETDSTESKESTLIAKETPETYKINILKNYFRPNRKFNDQWLQRTKSSQAYIHDFKLRRNTPLPINELQSPFHYKNSHFKHDYADCQKKKAWNDTAD</sequence>
<dbReference type="InterPro" id="IPR027417">
    <property type="entry name" value="P-loop_NTPase"/>
</dbReference>
<evidence type="ECO:0000313" key="13">
    <source>
        <dbReference type="EMBL" id="KRF85311.1"/>
    </source>
</evidence>
<dbReference type="PANTHER" id="PTHR47969">
    <property type="entry name" value="CHROMOSOME-ASSOCIATED KINESIN KIF4A-RELATED"/>
    <property type="match status" value="1"/>
</dbReference>
<dbReference type="PROSITE" id="PS50067">
    <property type="entry name" value="KINESIN_MOTOR_2"/>
    <property type="match status" value="1"/>
</dbReference>
<evidence type="ECO:0000313" key="14">
    <source>
        <dbReference type="Proteomes" id="UP000008792"/>
    </source>
</evidence>
<keyword evidence="7 9" id="KW-0505">Motor protein</keyword>
<dbReference type="SMART" id="SM00129">
    <property type="entry name" value="KISc"/>
    <property type="match status" value="1"/>
</dbReference>
<evidence type="ECO:0000256" key="11">
    <source>
        <dbReference type="SAM" id="Coils"/>
    </source>
</evidence>
<feature type="domain" description="Kinesin motor" evidence="12">
    <location>
        <begin position="67"/>
        <end position="399"/>
    </location>
</feature>
<evidence type="ECO:0000256" key="6">
    <source>
        <dbReference type="ARBA" id="ARBA00023054"/>
    </source>
</evidence>
<evidence type="ECO:0000256" key="3">
    <source>
        <dbReference type="ARBA" id="ARBA00022701"/>
    </source>
</evidence>
<evidence type="ECO:0000256" key="8">
    <source>
        <dbReference type="ARBA" id="ARBA00023212"/>
    </source>
</evidence>
<dbReference type="PROSITE" id="PS00411">
    <property type="entry name" value="KINESIN_MOTOR_1"/>
    <property type="match status" value="1"/>
</dbReference>
<keyword evidence="14" id="KW-1185">Reference proteome</keyword>
<evidence type="ECO:0000256" key="1">
    <source>
        <dbReference type="ARBA" id="ARBA00004245"/>
    </source>
</evidence>
<dbReference type="Proteomes" id="UP000008792">
    <property type="component" value="Unassembled WGS sequence"/>
</dbReference>
<keyword evidence="2" id="KW-0963">Cytoplasm</keyword>
<dbReference type="SUPFAM" id="SSF52540">
    <property type="entry name" value="P-loop containing nucleoside triphosphate hydrolases"/>
    <property type="match status" value="1"/>
</dbReference>
<dbReference type="InParanoid" id="A0A0Q9WVQ3"/>
<keyword evidence="4 9" id="KW-0547">Nucleotide-binding</keyword>
<dbReference type="GO" id="GO:0005874">
    <property type="term" value="C:microtubule"/>
    <property type="evidence" value="ECO:0007669"/>
    <property type="project" value="UniProtKB-KW"/>
</dbReference>
<reference evidence="13 14" key="1">
    <citation type="journal article" date="2007" name="Nature">
        <title>Evolution of genes and genomes on the Drosophila phylogeny.</title>
        <authorList>
            <consortium name="Drosophila 12 Genomes Consortium"/>
            <person name="Clark A.G."/>
            <person name="Eisen M.B."/>
            <person name="Smith D.R."/>
            <person name="Bergman C.M."/>
            <person name="Oliver B."/>
            <person name="Markow T.A."/>
            <person name="Kaufman T.C."/>
            <person name="Kellis M."/>
            <person name="Gelbart W."/>
            <person name="Iyer V.N."/>
            <person name="Pollard D.A."/>
            <person name="Sackton T.B."/>
            <person name="Larracuente A.M."/>
            <person name="Singh N.D."/>
            <person name="Abad J.P."/>
            <person name="Abt D.N."/>
            <person name="Adryan B."/>
            <person name="Aguade M."/>
            <person name="Akashi H."/>
            <person name="Anderson W.W."/>
            <person name="Aquadro C.F."/>
            <person name="Ardell D.H."/>
            <person name="Arguello R."/>
            <person name="Artieri C.G."/>
            <person name="Barbash D.A."/>
            <person name="Barker D."/>
            <person name="Barsanti P."/>
            <person name="Batterham P."/>
            <person name="Batzoglou S."/>
            <person name="Begun D."/>
            <person name="Bhutkar A."/>
            <person name="Blanco E."/>
            <person name="Bosak S.A."/>
            <person name="Bradley R.K."/>
            <person name="Brand A.D."/>
            <person name="Brent M.R."/>
            <person name="Brooks A.N."/>
            <person name="Brown R.H."/>
            <person name="Butlin R.K."/>
            <person name="Caggese C."/>
            <person name="Calvi B.R."/>
            <person name="Bernardo de Carvalho A."/>
            <person name="Caspi A."/>
            <person name="Castrezana S."/>
            <person name="Celniker S.E."/>
            <person name="Chang J.L."/>
            <person name="Chapple C."/>
            <person name="Chatterji S."/>
            <person name="Chinwalla A."/>
            <person name="Civetta A."/>
            <person name="Clifton S.W."/>
            <person name="Comeron J.M."/>
            <person name="Costello J.C."/>
            <person name="Coyne J.A."/>
            <person name="Daub J."/>
            <person name="David R.G."/>
            <person name="Delcher A.L."/>
            <person name="Delehaunty K."/>
            <person name="Do C.B."/>
            <person name="Ebling H."/>
            <person name="Edwards K."/>
            <person name="Eickbush T."/>
            <person name="Evans J.D."/>
            <person name="Filipski A."/>
            <person name="Findeiss S."/>
            <person name="Freyhult E."/>
            <person name="Fulton L."/>
            <person name="Fulton R."/>
            <person name="Garcia A.C."/>
            <person name="Gardiner A."/>
            <person name="Garfield D.A."/>
            <person name="Garvin B.E."/>
            <person name="Gibson G."/>
            <person name="Gilbert D."/>
            <person name="Gnerre S."/>
            <person name="Godfrey J."/>
            <person name="Good R."/>
            <person name="Gotea V."/>
            <person name="Gravely B."/>
            <person name="Greenberg A.J."/>
            <person name="Griffiths-Jones S."/>
            <person name="Gross S."/>
            <person name="Guigo R."/>
            <person name="Gustafson E.A."/>
            <person name="Haerty W."/>
            <person name="Hahn M.W."/>
            <person name="Halligan D.L."/>
            <person name="Halpern A.L."/>
            <person name="Halter G.M."/>
            <person name="Han M.V."/>
            <person name="Heger A."/>
            <person name="Hillier L."/>
            <person name="Hinrichs A.S."/>
            <person name="Holmes I."/>
            <person name="Hoskins R.A."/>
            <person name="Hubisz M.J."/>
            <person name="Hultmark D."/>
            <person name="Huntley M.A."/>
            <person name="Jaffe D.B."/>
            <person name="Jagadeeshan S."/>
            <person name="Jeck W.R."/>
            <person name="Johnson J."/>
            <person name="Jones C.D."/>
            <person name="Jordan W.C."/>
            <person name="Karpen G.H."/>
            <person name="Kataoka E."/>
            <person name="Keightley P.D."/>
            <person name="Kheradpour P."/>
            <person name="Kirkness E.F."/>
            <person name="Koerich L.B."/>
            <person name="Kristiansen K."/>
            <person name="Kudrna D."/>
            <person name="Kulathinal R.J."/>
            <person name="Kumar S."/>
            <person name="Kwok R."/>
            <person name="Lander E."/>
            <person name="Langley C.H."/>
            <person name="Lapoint R."/>
            <person name="Lazzaro B.P."/>
            <person name="Lee S.J."/>
            <person name="Levesque L."/>
            <person name="Li R."/>
            <person name="Lin C.F."/>
            <person name="Lin M.F."/>
            <person name="Lindblad-Toh K."/>
            <person name="Llopart A."/>
            <person name="Long M."/>
            <person name="Low L."/>
            <person name="Lozovsky E."/>
            <person name="Lu J."/>
            <person name="Luo M."/>
            <person name="Machado C.A."/>
            <person name="Makalowski W."/>
            <person name="Marzo M."/>
            <person name="Matsuda M."/>
            <person name="Matzkin L."/>
            <person name="McAllister B."/>
            <person name="McBride C.S."/>
            <person name="McKernan B."/>
            <person name="McKernan K."/>
            <person name="Mendez-Lago M."/>
            <person name="Minx P."/>
            <person name="Mollenhauer M.U."/>
            <person name="Montooth K."/>
            <person name="Mount S.M."/>
            <person name="Mu X."/>
            <person name="Myers E."/>
            <person name="Negre B."/>
            <person name="Newfeld S."/>
            <person name="Nielsen R."/>
            <person name="Noor M.A."/>
            <person name="O'Grady P."/>
            <person name="Pachter L."/>
            <person name="Papaceit M."/>
            <person name="Parisi M.J."/>
            <person name="Parisi M."/>
            <person name="Parts L."/>
            <person name="Pedersen J.S."/>
            <person name="Pesole G."/>
            <person name="Phillippy A.M."/>
            <person name="Ponting C.P."/>
            <person name="Pop M."/>
            <person name="Porcelli D."/>
            <person name="Powell J.R."/>
            <person name="Prohaska S."/>
            <person name="Pruitt K."/>
            <person name="Puig M."/>
            <person name="Quesneville H."/>
            <person name="Ram K.R."/>
            <person name="Rand D."/>
            <person name="Rasmussen M.D."/>
            <person name="Reed L.K."/>
            <person name="Reenan R."/>
            <person name="Reily A."/>
            <person name="Remington K.A."/>
            <person name="Rieger T.T."/>
            <person name="Ritchie M.G."/>
            <person name="Robin C."/>
            <person name="Rogers Y.H."/>
            <person name="Rohde C."/>
            <person name="Rozas J."/>
            <person name="Rubenfield M.J."/>
            <person name="Ruiz A."/>
            <person name="Russo S."/>
            <person name="Salzberg S.L."/>
            <person name="Sanchez-Gracia A."/>
            <person name="Saranga D.J."/>
            <person name="Sato H."/>
            <person name="Schaeffer S.W."/>
            <person name="Schatz M.C."/>
            <person name="Schlenke T."/>
            <person name="Schwartz R."/>
            <person name="Segarra C."/>
            <person name="Singh R.S."/>
            <person name="Sirot L."/>
            <person name="Sirota M."/>
            <person name="Sisneros N.B."/>
            <person name="Smith C.D."/>
            <person name="Smith T.F."/>
            <person name="Spieth J."/>
            <person name="Stage D.E."/>
            <person name="Stark A."/>
            <person name="Stephan W."/>
            <person name="Strausberg R.L."/>
            <person name="Strempel S."/>
            <person name="Sturgill D."/>
            <person name="Sutton G."/>
            <person name="Sutton G.G."/>
            <person name="Tao W."/>
            <person name="Teichmann S."/>
            <person name="Tobari Y.N."/>
            <person name="Tomimura Y."/>
            <person name="Tsolas J.M."/>
            <person name="Valente V.L."/>
            <person name="Venter E."/>
            <person name="Venter J.C."/>
            <person name="Vicario S."/>
            <person name="Vieira F.G."/>
            <person name="Vilella A.J."/>
            <person name="Villasante A."/>
            <person name="Walenz B."/>
            <person name="Wang J."/>
            <person name="Wasserman M."/>
            <person name="Watts T."/>
            <person name="Wilson D."/>
            <person name="Wilson R.K."/>
            <person name="Wing R.A."/>
            <person name="Wolfner M.F."/>
            <person name="Wong A."/>
            <person name="Wong G.K."/>
            <person name="Wu C.I."/>
            <person name="Wu G."/>
            <person name="Yamamoto D."/>
            <person name="Yang H.P."/>
            <person name="Yang S.P."/>
            <person name="Yorke J.A."/>
            <person name="Yoshida K."/>
            <person name="Zdobnov E."/>
            <person name="Zhang P."/>
            <person name="Zhang Y."/>
            <person name="Zimin A.V."/>
            <person name="Baldwin J."/>
            <person name="Abdouelleil A."/>
            <person name="Abdulkadir J."/>
            <person name="Abebe A."/>
            <person name="Abera B."/>
            <person name="Abreu J."/>
            <person name="Acer S.C."/>
            <person name="Aftuck L."/>
            <person name="Alexander A."/>
            <person name="An P."/>
            <person name="Anderson E."/>
            <person name="Anderson S."/>
            <person name="Arachi H."/>
            <person name="Azer M."/>
            <person name="Bachantsang P."/>
            <person name="Barry A."/>
            <person name="Bayul T."/>
            <person name="Berlin A."/>
            <person name="Bessette D."/>
            <person name="Bloom T."/>
            <person name="Blye J."/>
            <person name="Boguslavskiy L."/>
            <person name="Bonnet C."/>
            <person name="Boukhgalter B."/>
            <person name="Bourzgui I."/>
            <person name="Brown A."/>
            <person name="Cahill P."/>
            <person name="Channer S."/>
            <person name="Cheshatsang Y."/>
            <person name="Chuda L."/>
            <person name="Citroen M."/>
            <person name="Collymore A."/>
            <person name="Cooke P."/>
            <person name="Costello M."/>
            <person name="D'Aco K."/>
            <person name="Daza R."/>
            <person name="De Haan G."/>
            <person name="DeGray S."/>
            <person name="DeMaso C."/>
            <person name="Dhargay N."/>
            <person name="Dooley K."/>
            <person name="Dooley E."/>
            <person name="Doricent M."/>
            <person name="Dorje P."/>
            <person name="Dorjee K."/>
            <person name="Dupes A."/>
            <person name="Elong R."/>
            <person name="Falk J."/>
            <person name="Farina A."/>
            <person name="Faro S."/>
            <person name="Ferguson D."/>
            <person name="Fisher S."/>
            <person name="Foley C.D."/>
            <person name="Franke A."/>
            <person name="Friedrich D."/>
            <person name="Gadbois L."/>
            <person name="Gearin G."/>
            <person name="Gearin C.R."/>
            <person name="Giannoukos G."/>
            <person name="Goode T."/>
            <person name="Graham J."/>
            <person name="Grandbois E."/>
            <person name="Grewal S."/>
            <person name="Gyaltsen K."/>
            <person name="Hafez N."/>
            <person name="Hagos B."/>
            <person name="Hall J."/>
            <person name="Henson C."/>
            <person name="Hollinger A."/>
            <person name="Honan T."/>
            <person name="Huard M.D."/>
            <person name="Hughes L."/>
            <person name="Hurhula B."/>
            <person name="Husby M.E."/>
            <person name="Kamat A."/>
            <person name="Kanga B."/>
            <person name="Kashin S."/>
            <person name="Khazanovich D."/>
            <person name="Kisner P."/>
            <person name="Lance K."/>
            <person name="Lara M."/>
            <person name="Lee W."/>
            <person name="Lennon N."/>
            <person name="Letendre F."/>
            <person name="LeVine R."/>
            <person name="Lipovsky A."/>
            <person name="Liu X."/>
            <person name="Liu J."/>
            <person name="Liu S."/>
            <person name="Lokyitsang T."/>
            <person name="Lokyitsang Y."/>
            <person name="Lubonja R."/>
            <person name="Lui A."/>
            <person name="MacDonald P."/>
            <person name="Magnisalis V."/>
            <person name="Maru K."/>
            <person name="Matthews C."/>
            <person name="McCusker W."/>
            <person name="McDonough S."/>
            <person name="Mehta T."/>
            <person name="Meldrim J."/>
            <person name="Meneus L."/>
            <person name="Mihai O."/>
            <person name="Mihalev A."/>
            <person name="Mihova T."/>
            <person name="Mittelman R."/>
            <person name="Mlenga V."/>
            <person name="Montmayeur A."/>
            <person name="Mulrain L."/>
            <person name="Navidi A."/>
            <person name="Naylor J."/>
            <person name="Negash T."/>
            <person name="Nguyen T."/>
            <person name="Nguyen N."/>
            <person name="Nicol R."/>
            <person name="Norbu C."/>
            <person name="Norbu N."/>
            <person name="Novod N."/>
            <person name="O'Neill B."/>
            <person name="Osman S."/>
            <person name="Markiewicz E."/>
            <person name="Oyono O.L."/>
            <person name="Patti C."/>
            <person name="Phunkhang P."/>
            <person name="Pierre F."/>
            <person name="Priest M."/>
            <person name="Raghuraman S."/>
            <person name="Rege F."/>
            <person name="Reyes R."/>
            <person name="Rise C."/>
            <person name="Rogov P."/>
            <person name="Ross K."/>
            <person name="Ryan E."/>
            <person name="Settipalli S."/>
            <person name="Shea T."/>
            <person name="Sherpa N."/>
            <person name="Shi L."/>
            <person name="Shih D."/>
            <person name="Sparrow T."/>
            <person name="Spaulding J."/>
            <person name="Stalker J."/>
            <person name="Stange-Thomann N."/>
            <person name="Stavropoulos S."/>
            <person name="Stone C."/>
            <person name="Strader C."/>
            <person name="Tesfaye S."/>
            <person name="Thomson T."/>
            <person name="Thoulutsang Y."/>
            <person name="Thoulutsang D."/>
            <person name="Topham K."/>
            <person name="Topping I."/>
            <person name="Tsamla T."/>
            <person name="Vassiliev H."/>
            <person name="Vo A."/>
            <person name="Wangchuk T."/>
            <person name="Wangdi T."/>
            <person name="Weiand M."/>
            <person name="Wilkinson J."/>
            <person name="Wilson A."/>
            <person name="Yadav S."/>
            <person name="Young G."/>
            <person name="Yu Q."/>
            <person name="Zembek L."/>
            <person name="Zhong D."/>
            <person name="Zimmer A."/>
            <person name="Zwirko Z."/>
            <person name="Jaffe D.B."/>
            <person name="Alvarez P."/>
            <person name="Brockman W."/>
            <person name="Butler J."/>
            <person name="Chin C."/>
            <person name="Gnerre S."/>
            <person name="Grabherr M."/>
            <person name="Kleber M."/>
            <person name="Mauceli E."/>
            <person name="MacCallum I."/>
        </authorList>
    </citation>
    <scope>NUCLEOTIDE SEQUENCE [LARGE SCALE GENOMIC DNA]</scope>
    <source>
        <strain evidence="14">Tucson 15010-1051.87</strain>
    </source>
</reference>
<evidence type="ECO:0000256" key="2">
    <source>
        <dbReference type="ARBA" id="ARBA00022490"/>
    </source>
</evidence>
<name>A0A0Q9WVQ3_DROVI</name>
<dbReference type="OrthoDB" id="3176171at2759"/>
<dbReference type="GO" id="GO:0008017">
    <property type="term" value="F:microtubule binding"/>
    <property type="evidence" value="ECO:0007669"/>
    <property type="project" value="InterPro"/>
</dbReference>
<feature type="binding site" evidence="9">
    <location>
        <begin position="141"/>
        <end position="148"/>
    </location>
    <ligand>
        <name>ATP</name>
        <dbReference type="ChEBI" id="CHEBI:30616"/>
    </ligand>
</feature>
<evidence type="ECO:0000259" key="12">
    <source>
        <dbReference type="PROSITE" id="PS50067"/>
    </source>
</evidence>
<gene>
    <name evidence="13" type="primary">Dvir\GJ21769</name>
    <name evidence="13" type="ORF">Dvir_GJ21769</name>
</gene>
<dbReference type="Gene3D" id="3.40.850.10">
    <property type="entry name" value="Kinesin motor domain"/>
    <property type="match status" value="1"/>
</dbReference>
<keyword evidence="6 11" id="KW-0175">Coiled coil</keyword>
<keyword evidence="5 9" id="KW-0067">ATP-binding</keyword>
<dbReference type="GO" id="GO:0007018">
    <property type="term" value="P:microtubule-based movement"/>
    <property type="evidence" value="ECO:0007669"/>
    <property type="project" value="InterPro"/>
</dbReference>
<keyword evidence="8" id="KW-0206">Cytoskeleton</keyword>
<evidence type="ECO:0000256" key="10">
    <source>
        <dbReference type="RuleBase" id="RU000394"/>
    </source>
</evidence>
<evidence type="ECO:0000256" key="7">
    <source>
        <dbReference type="ARBA" id="ARBA00023175"/>
    </source>
</evidence>
<dbReference type="PANTHER" id="PTHR47969:SF21">
    <property type="entry name" value="KINESIN-LIKE PROTEIN"/>
    <property type="match status" value="1"/>
</dbReference>
<dbReference type="GO" id="GO:0003777">
    <property type="term" value="F:microtubule motor activity"/>
    <property type="evidence" value="ECO:0007669"/>
    <property type="project" value="InterPro"/>
</dbReference>